<organism evidence="12 13">
    <name type="scientific">Fusarium acuminatum</name>
    <dbReference type="NCBI Taxonomy" id="5515"/>
    <lineage>
        <taxon>Eukaryota</taxon>
        <taxon>Fungi</taxon>
        <taxon>Dikarya</taxon>
        <taxon>Ascomycota</taxon>
        <taxon>Pezizomycotina</taxon>
        <taxon>Sordariomycetes</taxon>
        <taxon>Hypocreomycetidae</taxon>
        <taxon>Hypocreales</taxon>
        <taxon>Nectriaceae</taxon>
        <taxon>Fusarium</taxon>
        <taxon>Fusarium tricinctum species complex</taxon>
    </lineage>
</organism>
<evidence type="ECO:0000259" key="11">
    <source>
        <dbReference type="Pfam" id="PF22770"/>
    </source>
</evidence>
<keyword evidence="13" id="KW-1185">Reference proteome</keyword>
<dbReference type="SUPFAM" id="SSF51316">
    <property type="entry name" value="Mss4-like"/>
    <property type="match status" value="1"/>
</dbReference>
<comment type="similarity">
    <text evidence="2">Belongs to the Gfa family.</text>
</comment>
<dbReference type="InterPro" id="IPR055079">
    <property type="entry name" value="POP1_C"/>
</dbReference>
<feature type="domain" description="POP1 C-terminal" evidence="11">
    <location>
        <begin position="729"/>
        <end position="899"/>
    </location>
</feature>
<keyword evidence="6" id="KW-0539">Nucleus</keyword>
<keyword evidence="4" id="KW-0479">Metal-binding</keyword>
<feature type="compositionally biased region" description="Basic residues" evidence="7">
    <location>
        <begin position="96"/>
        <end position="119"/>
    </location>
</feature>
<dbReference type="PANTHER" id="PTHR22731">
    <property type="entry name" value="RIBONUCLEASES P/MRP PROTEIN SUBUNIT POP1"/>
    <property type="match status" value="1"/>
</dbReference>
<accession>A0ABZ2X9P3</accession>
<dbReference type="Pfam" id="PF06978">
    <property type="entry name" value="POP1_N"/>
    <property type="match status" value="1"/>
</dbReference>
<dbReference type="Pfam" id="PF04828">
    <property type="entry name" value="GFA"/>
    <property type="match status" value="1"/>
</dbReference>
<dbReference type="EMBL" id="CP151265">
    <property type="protein sequence ID" value="WZH48977.1"/>
    <property type="molecule type" value="Genomic_DNA"/>
</dbReference>
<evidence type="ECO:0000259" key="9">
    <source>
        <dbReference type="Pfam" id="PF06978"/>
    </source>
</evidence>
<evidence type="ECO:0000256" key="5">
    <source>
        <dbReference type="ARBA" id="ARBA00022833"/>
    </source>
</evidence>
<dbReference type="InterPro" id="IPR011057">
    <property type="entry name" value="Mss4-like_sf"/>
</dbReference>
<evidence type="ECO:0000256" key="7">
    <source>
        <dbReference type="SAM" id="MobiDB-lite"/>
    </source>
</evidence>
<feature type="compositionally biased region" description="Acidic residues" evidence="7">
    <location>
        <begin position="675"/>
        <end position="685"/>
    </location>
</feature>
<evidence type="ECO:0000256" key="4">
    <source>
        <dbReference type="ARBA" id="ARBA00022723"/>
    </source>
</evidence>
<feature type="domain" description="Pop1 N-terminal" evidence="9">
    <location>
        <begin position="64"/>
        <end position="275"/>
    </location>
</feature>
<keyword evidence="5" id="KW-0862">Zinc</keyword>
<proteinExistence type="inferred from homology"/>
<evidence type="ECO:0000313" key="12">
    <source>
        <dbReference type="EMBL" id="WZH48977.1"/>
    </source>
</evidence>
<feature type="region of interest" description="Disordered" evidence="7">
    <location>
        <begin position="503"/>
        <end position="528"/>
    </location>
</feature>
<dbReference type="Gene3D" id="3.90.1590.10">
    <property type="entry name" value="glutathione-dependent formaldehyde- activating enzyme (gfa)"/>
    <property type="match status" value="1"/>
</dbReference>
<sequence length="1081" mass="120674">MAPGPSAGAQSGSDNRKRKADTPASNGRGDNFAQKRSVVFTARSIPAQPAEAALKDGELDLQAFVAAHEFEIRALEQSMATSKVVGSSRAFQKVPRGLRRRTASHNPKRVPRRLRKRAHKEMAEDNTPVVEARRRKPRTTRARIRAETARKLGILAARKRRASLKKTNKDGDVNMEGGLAVVGRAPRPKIRRNVLNEPPKPKAKFRKRQLNKTWLPTHSWHAKRARMTDPLDPLWRFAIPLTPNEKIYRPTHRAQGDRGAVVWEMSYMSTIGLYGNRAGLERVLKRIGVVQESCWNDKGRKWRLGSRSWTGILTRKAHGGQPNHDNQQIIGPCTILWNPEQSTEEANQNPKKEQRQVFLRIHPSAFLELFNELLSLTKQETPRLYIEDLRFEIGSIDLTGPGSTEALLSVLHTYPTQDKTKEKHAELFEGLAGLTNAAALPAGALLSFSAQDPRLHYPPKRLVVSEDADSQLQLLERTAAWPADEGLKPYPIFDREARHQASLLPSQKQIDRRKTKKAPGSSLKPTATDPPIPITLLISRTGTGTQTQGTWTLLTPWKCIQHIWYCLVHYPLSSGGNPRFAGLNEIRQVAFERGQLWFPGDYPGTRAGAEWELEERRKRKATWEKRPKSKRTAWESLDLGGGRKGEVGDGFASDFELLFASTSTQENKEPQADAMDVDVGNDETTESAQTSKQRKEPPLYQLRQVTRDFFNRSITSSSTPPTIPANAVLGVRISLISRGIVTSCARIYRLPSRPTTAPQSSETDVPATLPPASSSLSSSLPHDLRSQWLAQAPSSITTKTKSSNASRPRDLDLLKRQLAAELIAKPVPYPPAPANKSDMNGHPLVPNAEDLIGFVTTGSFSLSEGHGMAIGSIAVEKVLDDVKKYSKEGRYCIVRNAGESKEPNGLRRISNERLRRMPLRLGSLHNNLPTQPRLEEKRTYISPPYLSPVSTNFHTPKCLTCQCSQCRKNGGSLIAWLYNMPASSVEFTSQATLSRYHATPNAARGFCTNCGSWLFWRAEKSSVISMSVGTVDKDELKRWGKQLGYSEVHLWSEDAIEGITDHLPGEKWRHDHESEGAERMN</sequence>
<gene>
    <name evidence="12" type="ORF">QYS62_010163</name>
</gene>
<dbReference type="InterPro" id="IPR006913">
    <property type="entry name" value="CENP-V/GFA"/>
</dbReference>
<keyword evidence="3" id="KW-0819">tRNA processing</keyword>
<dbReference type="Proteomes" id="UP001489902">
    <property type="component" value="Chromosome 6"/>
</dbReference>
<name>A0ABZ2X9P3_9HYPO</name>
<dbReference type="Pfam" id="PF08170">
    <property type="entry name" value="POPLD"/>
    <property type="match status" value="1"/>
</dbReference>
<feature type="domain" description="POPLD" evidence="10">
    <location>
        <begin position="550"/>
        <end position="655"/>
    </location>
</feature>
<feature type="region of interest" description="Disordered" evidence="7">
    <location>
        <begin position="91"/>
        <end position="140"/>
    </location>
</feature>
<dbReference type="PANTHER" id="PTHR22731:SF3">
    <property type="entry name" value="RIBONUCLEASES P_MRP PROTEIN SUBUNIT POP1"/>
    <property type="match status" value="1"/>
</dbReference>
<feature type="domain" description="CENP-V/GFA" evidence="8">
    <location>
        <begin position="957"/>
        <end position="1034"/>
    </location>
</feature>
<dbReference type="InterPro" id="IPR009723">
    <property type="entry name" value="Pop1_N"/>
</dbReference>
<evidence type="ECO:0000256" key="1">
    <source>
        <dbReference type="ARBA" id="ARBA00004123"/>
    </source>
</evidence>
<protein>
    <submittedName>
        <fullName evidence="12">Ribonucleases P/MRP protein subunit POP1-domain-containing protein</fullName>
    </submittedName>
</protein>
<feature type="compositionally biased region" description="Low complexity" evidence="7">
    <location>
        <begin position="770"/>
        <end position="780"/>
    </location>
</feature>
<evidence type="ECO:0000256" key="6">
    <source>
        <dbReference type="ARBA" id="ARBA00023242"/>
    </source>
</evidence>
<evidence type="ECO:0000256" key="3">
    <source>
        <dbReference type="ARBA" id="ARBA00022694"/>
    </source>
</evidence>
<evidence type="ECO:0000259" key="8">
    <source>
        <dbReference type="Pfam" id="PF04828"/>
    </source>
</evidence>
<feature type="region of interest" description="Disordered" evidence="7">
    <location>
        <begin position="1"/>
        <end position="35"/>
    </location>
</feature>
<evidence type="ECO:0000256" key="2">
    <source>
        <dbReference type="ARBA" id="ARBA00005495"/>
    </source>
</evidence>
<dbReference type="Pfam" id="PF22770">
    <property type="entry name" value="POP1_C"/>
    <property type="match status" value="1"/>
</dbReference>
<comment type="subcellular location">
    <subcellularLocation>
        <location evidence="1">Nucleus</location>
    </subcellularLocation>
</comment>
<evidence type="ECO:0000259" key="10">
    <source>
        <dbReference type="Pfam" id="PF08170"/>
    </source>
</evidence>
<feature type="region of interest" description="Disordered" evidence="7">
    <location>
        <begin position="662"/>
        <end position="701"/>
    </location>
</feature>
<dbReference type="InterPro" id="IPR012590">
    <property type="entry name" value="POPLD_dom"/>
</dbReference>
<reference evidence="12 13" key="1">
    <citation type="submission" date="2024-04" db="EMBL/GenBank/DDBJ databases">
        <title>Complete genome sequence of Fusarium acuminatum.</title>
        <authorList>
            <person name="Lan B."/>
        </authorList>
    </citation>
    <scope>NUCLEOTIDE SEQUENCE [LARGE SCALE GENOMIC DNA]</scope>
    <source>
        <strain evidence="12">1A</strain>
    </source>
</reference>
<feature type="region of interest" description="Disordered" evidence="7">
    <location>
        <begin position="752"/>
        <end position="780"/>
    </location>
</feature>
<dbReference type="InterPro" id="IPR039182">
    <property type="entry name" value="Pop1"/>
</dbReference>
<evidence type="ECO:0000313" key="13">
    <source>
        <dbReference type="Proteomes" id="UP001489902"/>
    </source>
</evidence>
<feature type="compositionally biased region" description="Polar residues" evidence="7">
    <location>
        <begin position="753"/>
        <end position="763"/>
    </location>
</feature>